<gene>
    <name evidence="3" type="ORF">D9543_02050</name>
</gene>
<dbReference type="InterPro" id="IPR025110">
    <property type="entry name" value="AMP-bd_C"/>
</dbReference>
<evidence type="ECO:0000313" key="4">
    <source>
        <dbReference type="Proteomes" id="UP000270649"/>
    </source>
</evidence>
<dbReference type="InterPro" id="IPR020845">
    <property type="entry name" value="AMP-binding_CS"/>
</dbReference>
<dbReference type="Proteomes" id="UP000270649">
    <property type="component" value="Unassembled WGS sequence"/>
</dbReference>
<evidence type="ECO:0000259" key="2">
    <source>
        <dbReference type="Pfam" id="PF13193"/>
    </source>
</evidence>
<evidence type="ECO:0000313" key="3">
    <source>
        <dbReference type="EMBL" id="RMB63618.1"/>
    </source>
</evidence>
<comment type="caution">
    <text evidence="3">The sequence shown here is derived from an EMBL/GenBank/DDBJ whole genome shotgun (WGS) entry which is preliminary data.</text>
</comment>
<dbReference type="InterPro" id="IPR000873">
    <property type="entry name" value="AMP-dep_synth/lig_dom"/>
</dbReference>
<dbReference type="Gene3D" id="3.40.50.12780">
    <property type="entry name" value="N-terminal domain of ligase-like"/>
    <property type="match status" value="1"/>
</dbReference>
<dbReference type="Pfam" id="PF13193">
    <property type="entry name" value="AMP-binding_C"/>
    <property type="match status" value="1"/>
</dbReference>
<dbReference type="PROSITE" id="PS00455">
    <property type="entry name" value="AMP_BINDING"/>
    <property type="match status" value="1"/>
</dbReference>
<dbReference type="InterPro" id="IPR050237">
    <property type="entry name" value="ATP-dep_AMP-bd_enzyme"/>
</dbReference>
<dbReference type="PANTHER" id="PTHR43767">
    <property type="entry name" value="LONG-CHAIN-FATTY-ACID--COA LIGASE"/>
    <property type="match status" value="1"/>
</dbReference>
<dbReference type="InterPro" id="IPR042099">
    <property type="entry name" value="ANL_N_sf"/>
</dbReference>
<proteinExistence type="predicted"/>
<name>A0A3M0GH74_9CORY</name>
<dbReference type="Gene3D" id="3.30.300.30">
    <property type="match status" value="1"/>
</dbReference>
<reference evidence="3 4" key="1">
    <citation type="submission" date="2018-10" db="EMBL/GenBank/DDBJ databases">
        <title>Corynebacterium macginleyi genome sequencing and assembly of the type strain and two clinical samples.</title>
        <authorList>
            <person name="Bernier A.-M."/>
            <person name="Bernard K."/>
        </authorList>
    </citation>
    <scope>NUCLEOTIDE SEQUENCE [LARGE SCALE GENOMIC DNA]</scope>
    <source>
        <strain evidence="3 4">NML 120205</strain>
    </source>
</reference>
<dbReference type="EMBL" id="REGC01000002">
    <property type="protein sequence ID" value="RMB63618.1"/>
    <property type="molecule type" value="Genomic_DNA"/>
</dbReference>
<dbReference type="AlphaFoldDB" id="A0A3M0GH74"/>
<evidence type="ECO:0000259" key="1">
    <source>
        <dbReference type="Pfam" id="PF00501"/>
    </source>
</evidence>
<feature type="domain" description="AMP-dependent synthetase/ligase" evidence="1">
    <location>
        <begin position="40"/>
        <end position="426"/>
    </location>
</feature>
<dbReference type="GO" id="GO:0016878">
    <property type="term" value="F:acid-thiol ligase activity"/>
    <property type="evidence" value="ECO:0007669"/>
    <property type="project" value="UniProtKB-ARBA"/>
</dbReference>
<feature type="domain" description="AMP-binding enzyme C-terminal" evidence="2">
    <location>
        <begin position="476"/>
        <end position="551"/>
    </location>
</feature>
<dbReference type="SUPFAM" id="SSF56801">
    <property type="entry name" value="Acetyl-CoA synthetase-like"/>
    <property type="match status" value="1"/>
</dbReference>
<dbReference type="PANTHER" id="PTHR43767:SF1">
    <property type="entry name" value="NONRIBOSOMAL PEPTIDE SYNTHASE PES1 (EUROFUNG)-RELATED"/>
    <property type="match status" value="1"/>
</dbReference>
<accession>A0A3M0GH74</accession>
<dbReference type="Pfam" id="PF00501">
    <property type="entry name" value="AMP-binding"/>
    <property type="match status" value="1"/>
</dbReference>
<dbReference type="InterPro" id="IPR045851">
    <property type="entry name" value="AMP-bd_C_sf"/>
</dbReference>
<dbReference type="NCBIfam" id="NF004114">
    <property type="entry name" value="PRK05605.1"/>
    <property type="match status" value="1"/>
</dbReference>
<keyword evidence="3" id="KW-0436">Ligase</keyword>
<dbReference type="CDD" id="cd05936">
    <property type="entry name" value="FC-FACS_FadD_like"/>
    <property type="match status" value="1"/>
</dbReference>
<sequence length="569" mass="62590">MSAYESRAWIKHYSDWTPATLDYGDKTIVDCYVNNLRINANKSATYFFGNTQNYAELDAQVRAAAAGLKAFGIRPGDRVAIVMPNCPQHVVAFYAIQLLGATAVEHNPLYTAHELEGLFQDHGARVVIAWDKTAPTLEKIRATTPLETIVSVNMIDAMPPLKRLALRIPLPPLAAKREQLTGAAPNTVAWSTLIGSAIGGDGKDLEIAQVTQKDIALILYTSGTTGKPKGALLSHGNLIANCVQGEAWLTNMDAGEQRFLAALPLFHAYGMTTLCVLSIYFGAELILVPSPHMPLIIDTIKKHTPTWLPGVPTLYEKIMDAAEEKGVDLAGISNAFSGAATLPADVMERWEFMTGGRLVEGFGMTETSPVLVGNPMNGNRRPGYIGLPFPDVEVRIGNPDNLDETQPDGEPGEMLARGPQVFQGYFNNEKATEECFHNGWFRTGDMAIMDEDGWVRLVSRIKEIIITGGFNVYPAEVEEVVRKHPDVKEVAVVGRPRKDGSEDVVACVVLRDGAVLDPDGLKSFCRQRLTRYKVPRTFYHFKELASDQLGKVRRRMVQEDLLDLIKQKA</sequence>
<protein>
    <submittedName>
        <fullName evidence="3">Long-chain fatty acid--CoA ligase</fullName>
    </submittedName>
</protein>
<organism evidence="3 4">
    <name type="scientific">Corynebacterium macginleyi</name>
    <dbReference type="NCBI Taxonomy" id="38290"/>
    <lineage>
        <taxon>Bacteria</taxon>
        <taxon>Bacillati</taxon>
        <taxon>Actinomycetota</taxon>
        <taxon>Actinomycetes</taxon>
        <taxon>Mycobacteriales</taxon>
        <taxon>Corynebacteriaceae</taxon>
        <taxon>Corynebacterium</taxon>
    </lineage>
</organism>